<gene>
    <name evidence="4" type="primary">lptA</name>
    <name evidence="6" type="ORF">EV686_101506</name>
</gene>
<dbReference type="HAMAP" id="MF_01914">
    <property type="entry name" value="LPS_assembly_LptA"/>
    <property type="match status" value="1"/>
</dbReference>
<name>A0A4R3VH10_9BURK</name>
<organism evidence="6 7">
    <name type="scientific">Paracandidimonas soli</name>
    <dbReference type="NCBI Taxonomy" id="1917182"/>
    <lineage>
        <taxon>Bacteria</taxon>
        <taxon>Pseudomonadati</taxon>
        <taxon>Pseudomonadota</taxon>
        <taxon>Betaproteobacteria</taxon>
        <taxon>Burkholderiales</taxon>
        <taxon>Alcaligenaceae</taxon>
        <taxon>Paracandidimonas</taxon>
    </lineage>
</organism>
<feature type="domain" description="Organic solvent tolerance-like N-terminal" evidence="5">
    <location>
        <begin position="39"/>
        <end position="156"/>
    </location>
</feature>
<dbReference type="InterPro" id="IPR052037">
    <property type="entry name" value="LPS_export_LptA"/>
</dbReference>
<reference evidence="6 7" key="1">
    <citation type="submission" date="2019-03" db="EMBL/GenBank/DDBJ databases">
        <title>Genomic Encyclopedia of Type Strains, Phase IV (KMG-IV): sequencing the most valuable type-strain genomes for metagenomic binning, comparative biology and taxonomic classification.</title>
        <authorList>
            <person name="Goeker M."/>
        </authorList>
    </citation>
    <scope>NUCLEOTIDE SEQUENCE [LARGE SCALE GENOMIC DNA]</scope>
    <source>
        <strain evidence="6 7">DSM 100048</strain>
    </source>
</reference>
<feature type="signal peptide" evidence="4">
    <location>
        <begin position="1"/>
        <end position="27"/>
    </location>
</feature>
<dbReference type="OrthoDB" id="5294855at2"/>
<protein>
    <recommendedName>
        <fullName evidence="4">Lipopolysaccharide export system protein LptA</fullName>
    </recommendedName>
</protein>
<comment type="similarity">
    <text evidence="4">Belongs to the LptA family.</text>
</comment>
<dbReference type="EMBL" id="SMBX01000001">
    <property type="protein sequence ID" value="TCV03044.1"/>
    <property type="molecule type" value="Genomic_DNA"/>
</dbReference>
<dbReference type="PANTHER" id="PTHR36504:SF1">
    <property type="entry name" value="LIPOPOLYSACCHARIDE EXPORT SYSTEM PROTEIN LPTA"/>
    <property type="match status" value="1"/>
</dbReference>
<keyword evidence="2 4" id="KW-0732">Signal</keyword>
<feature type="chain" id="PRO_5021051776" description="Lipopolysaccharide export system protein LptA" evidence="4">
    <location>
        <begin position="28"/>
        <end position="196"/>
    </location>
</feature>
<dbReference type="GO" id="GO:0001530">
    <property type="term" value="F:lipopolysaccharide binding"/>
    <property type="evidence" value="ECO:0007669"/>
    <property type="project" value="InterPro"/>
</dbReference>
<dbReference type="GO" id="GO:0017089">
    <property type="term" value="F:glycolipid transfer activity"/>
    <property type="evidence" value="ECO:0007669"/>
    <property type="project" value="TreeGrafter"/>
</dbReference>
<dbReference type="Gene3D" id="2.60.450.10">
    <property type="entry name" value="Lipopolysaccharide (LPS) transport protein A like domain"/>
    <property type="match status" value="1"/>
</dbReference>
<dbReference type="RefSeq" id="WP_132473105.1">
    <property type="nucleotide sequence ID" value="NZ_JBHRVM010000001.1"/>
</dbReference>
<keyword evidence="3 4" id="KW-0574">Periplasm</keyword>
<keyword evidence="1 4" id="KW-0813">Transport</keyword>
<sequence precursor="true">MKKHATVFSLLAACAALLAAAGGPASAQTAQQEEPDTLILSDSLNYDDSAKVSTFTGNVIMTRGAMTLHSDKLVVREDAQGFQYGTATVGGNKLVHVRQEDPERFEVIEAKGRRGEYNGKDETIEMIGQATVTRFICGKPFDTISGARVIYKQKSDTYEAYGGKESAAAGGRVRSVAQPRAKIDAAIEQCRKASSR</sequence>
<dbReference type="Proteomes" id="UP000294692">
    <property type="component" value="Unassembled WGS sequence"/>
</dbReference>
<evidence type="ECO:0000313" key="7">
    <source>
        <dbReference type="Proteomes" id="UP000294692"/>
    </source>
</evidence>
<dbReference type="Pfam" id="PF03968">
    <property type="entry name" value="LptD_N"/>
    <property type="match status" value="1"/>
</dbReference>
<dbReference type="GO" id="GO:0009279">
    <property type="term" value="C:cell outer membrane"/>
    <property type="evidence" value="ECO:0007669"/>
    <property type="project" value="TreeGrafter"/>
</dbReference>
<evidence type="ECO:0000259" key="5">
    <source>
        <dbReference type="Pfam" id="PF03968"/>
    </source>
</evidence>
<dbReference type="AlphaFoldDB" id="A0A4R3VH10"/>
<evidence type="ECO:0000313" key="6">
    <source>
        <dbReference type="EMBL" id="TCV03044.1"/>
    </source>
</evidence>
<dbReference type="InterPro" id="IPR014340">
    <property type="entry name" value="LptA"/>
</dbReference>
<comment type="caution">
    <text evidence="6">The sequence shown here is derived from an EMBL/GenBank/DDBJ whole genome shotgun (WGS) entry which is preliminary data.</text>
</comment>
<comment type="subunit">
    <text evidence="4">Component of the lipopolysaccharide transport and assembly complex.</text>
</comment>
<dbReference type="GO" id="GO:0030288">
    <property type="term" value="C:outer membrane-bounded periplasmic space"/>
    <property type="evidence" value="ECO:0007669"/>
    <property type="project" value="TreeGrafter"/>
</dbReference>
<comment type="function">
    <text evidence="4">Involved in the assembly of lipopolysaccharide (LPS). Required for the translocation of LPS from the inner membrane to the outer membrane.</text>
</comment>
<dbReference type="GO" id="GO:0043165">
    <property type="term" value="P:Gram-negative-bacterium-type cell outer membrane assembly"/>
    <property type="evidence" value="ECO:0007669"/>
    <property type="project" value="UniProtKB-UniRule"/>
</dbReference>
<dbReference type="PANTHER" id="PTHR36504">
    <property type="entry name" value="LIPOPOLYSACCHARIDE EXPORT SYSTEM PROTEIN LPTA"/>
    <property type="match status" value="1"/>
</dbReference>
<accession>A0A4R3VH10</accession>
<evidence type="ECO:0000256" key="3">
    <source>
        <dbReference type="ARBA" id="ARBA00022764"/>
    </source>
</evidence>
<dbReference type="GO" id="GO:0015920">
    <property type="term" value="P:lipopolysaccharide transport"/>
    <property type="evidence" value="ECO:0007669"/>
    <property type="project" value="UniProtKB-UniRule"/>
</dbReference>
<comment type="subcellular location">
    <subcellularLocation>
        <location evidence="4">Periplasm</location>
    </subcellularLocation>
</comment>
<proteinExistence type="inferred from homology"/>
<dbReference type="NCBIfam" id="TIGR03002">
    <property type="entry name" value="outer_YhbN_LptA"/>
    <property type="match status" value="1"/>
</dbReference>
<evidence type="ECO:0000256" key="1">
    <source>
        <dbReference type="ARBA" id="ARBA00022448"/>
    </source>
</evidence>
<evidence type="ECO:0000256" key="4">
    <source>
        <dbReference type="HAMAP-Rule" id="MF_01914"/>
    </source>
</evidence>
<keyword evidence="7" id="KW-1185">Reference proteome</keyword>
<evidence type="ECO:0000256" key="2">
    <source>
        <dbReference type="ARBA" id="ARBA00022729"/>
    </source>
</evidence>
<dbReference type="InterPro" id="IPR005653">
    <property type="entry name" value="OstA-like_N"/>
</dbReference>